<dbReference type="Proteomes" id="UP000214975">
    <property type="component" value="Chromosome"/>
</dbReference>
<name>A0A223HVE2_THETR</name>
<evidence type="ECO:0000313" key="1">
    <source>
        <dbReference type="EMBL" id="AST56451.1"/>
    </source>
</evidence>
<accession>A0A223HVE2</accession>
<proteinExistence type="predicted"/>
<dbReference type="RefSeq" id="WP_013298280.1">
    <property type="nucleotide sequence ID" value="NZ_CP116969.1"/>
</dbReference>
<evidence type="ECO:0000313" key="2">
    <source>
        <dbReference type="Proteomes" id="UP000214975"/>
    </source>
</evidence>
<dbReference type="GeneID" id="93864642"/>
<protein>
    <submittedName>
        <fullName evidence="1">ABC integral membrane type 1</fullName>
    </submittedName>
</protein>
<organism evidence="1 2">
    <name type="scientific">Thermoanaerobacterium thermosaccharolyticum</name>
    <name type="common">Clostridium thermosaccharolyticum</name>
    <dbReference type="NCBI Taxonomy" id="1517"/>
    <lineage>
        <taxon>Bacteria</taxon>
        <taxon>Bacillati</taxon>
        <taxon>Bacillota</taxon>
        <taxon>Clostridia</taxon>
        <taxon>Thermoanaerobacterales</taxon>
        <taxon>Thermoanaerobacteraceae</taxon>
        <taxon>Thermoanaerobacterium</taxon>
    </lineage>
</organism>
<dbReference type="EMBL" id="CP016893">
    <property type="protein sequence ID" value="AST56451.1"/>
    <property type="molecule type" value="Genomic_DNA"/>
</dbReference>
<dbReference type="OMA" id="HVPAFIM"/>
<gene>
    <name evidence="1" type="ORF">Thert_00216</name>
</gene>
<reference evidence="1 2" key="1">
    <citation type="submission" date="2016-08" db="EMBL/GenBank/DDBJ databases">
        <title>A novel genetic cassette of butanologenic Thermoanaerobacterium thermosaccharolyticum that directly convert cellulose to butanol.</title>
        <authorList>
            <person name="Li T."/>
            <person name="He J."/>
        </authorList>
    </citation>
    <scope>NUCLEOTIDE SEQUENCE [LARGE SCALE GENOMIC DNA]</scope>
    <source>
        <strain evidence="1 2">TG57</strain>
    </source>
</reference>
<dbReference type="AlphaFoldDB" id="A0A223HVE2"/>
<sequence length="81" mass="9382">MKKISIIILYTINTIILILSLAFILYSSTVHNTILIFSNHVPAFIMALPVIYLVIIYFGKIHRLSKNIKDKKFSISNFKRI</sequence>